<dbReference type="EMBL" id="AP018316">
    <property type="protein sequence ID" value="BAZ87593.1"/>
    <property type="molecule type" value="Genomic_DNA"/>
</dbReference>
<reference evidence="3 4" key="1">
    <citation type="submission" date="2017-06" db="EMBL/GenBank/DDBJ databases">
        <title>Genome sequencing of cyanobaciteial culture collection at National Institute for Environmental Studies (NIES).</title>
        <authorList>
            <person name="Hirose Y."/>
            <person name="Shimura Y."/>
            <person name="Fujisawa T."/>
            <person name="Nakamura Y."/>
            <person name="Kawachi M."/>
        </authorList>
    </citation>
    <scope>NUCLEOTIDE SEQUENCE [LARGE SCALE GENOMIC DNA]</scope>
    <source>
        <strain evidence="3 4">NIES-806</strain>
    </source>
</reference>
<name>A0A1Z4V874_9CYAN</name>
<organism evidence="3 4">
    <name type="scientific">Dolichospermum compactum NIES-806</name>
    <dbReference type="NCBI Taxonomy" id="1973481"/>
    <lineage>
        <taxon>Bacteria</taxon>
        <taxon>Bacillati</taxon>
        <taxon>Cyanobacteriota</taxon>
        <taxon>Cyanophyceae</taxon>
        <taxon>Nostocales</taxon>
        <taxon>Aphanizomenonaceae</taxon>
        <taxon>Dolichospermum</taxon>
        <taxon>Dolichospermum compactum</taxon>
    </lineage>
</organism>
<dbReference type="Pfam" id="PF14218">
    <property type="entry name" value="COP23"/>
    <property type="match status" value="1"/>
</dbReference>
<keyword evidence="2" id="KW-0732">Signal</keyword>
<dbReference type="AlphaFoldDB" id="A0A1Z4V874"/>
<evidence type="ECO:0000256" key="2">
    <source>
        <dbReference type="SAM" id="SignalP"/>
    </source>
</evidence>
<proteinExistence type="predicted"/>
<dbReference type="RefSeq" id="WP_096669706.1">
    <property type="nucleotide sequence ID" value="NZ_AP018316.1"/>
</dbReference>
<dbReference type="OrthoDB" id="461554at2"/>
<evidence type="ECO:0000256" key="1">
    <source>
        <dbReference type="SAM" id="MobiDB-lite"/>
    </source>
</evidence>
<sequence length="224" mass="23696">MKYQLKTAIVVATLALSNIVGLGYTVQALPPVDNTIDNSNSIAMPDVDPSEVANTGTKFTCVPQGDGSVATVGQRPGGQPIPVIIWTSAASKYFGEKFTPQGRCQIVTPKLNQAVAESGGSLKDVVLMTGRVKNKTVICVVSANDTGCNGRNTLFTLKPENAKKADQVLAQIMQISRVGSSAGSVRETEGRVQIKLKDVLTKNRNLSSRQPAKTPAVRDDSLGL</sequence>
<feature type="region of interest" description="Disordered" evidence="1">
    <location>
        <begin position="204"/>
        <end position="224"/>
    </location>
</feature>
<dbReference type="Proteomes" id="UP000218702">
    <property type="component" value="Chromosome"/>
</dbReference>
<evidence type="ECO:0000313" key="4">
    <source>
        <dbReference type="Proteomes" id="UP000218702"/>
    </source>
</evidence>
<dbReference type="KEGG" id="dcm:NIES806_38230"/>
<feature type="signal peptide" evidence="2">
    <location>
        <begin position="1"/>
        <end position="28"/>
    </location>
</feature>
<protein>
    <submittedName>
        <fullName evidence="3">Uncharacterized protein</fullName>
    </submittedName>
</protein>
<gene>
    <name evidence="3" type="ORF">NIES806_38230</name>
</gene>
<evidence type="ECO:0000313" key="3">
    <source>
        <dbReference type="EMBL" id="BAZ87593.1"/>
    </source>
</evidence>
<feature type="chain" id="PRO_5012825799" evidence="2">
    <location>
        <begin position="29"/>
        <end position="224"/>
    </location>
</feature>
<dbReference type="InterPro" id="IPR025478">
    <property type="entry name" value="COP23"/>
</dbReference>
<accession>A0A1Z4V874</accession>
<keyword evidence="4" id="KW-1185">Reference proteome</keyword>